<organism evidence="1 2">
    <name type="scientific">Sphingobium algorifonticola</name>
    <dbReference type="NCBI Taxonomy" id="2008318"/>
    <lineage>
        <taxon>Bacteria</taxon>
        <taxon>Pseudomonadati</taxon>
        <taxon>Pseudomonadota</taxon>
        <taxon>Alphaproteobacteria</taxon>
        <taxon>Sphingomonadales</taxon>
        <taxon>Sphingomonadaceae</taxon>
        <taxon>Sphingobium</taxon>
    </lineage>
</organism>
<evidence type="ECO:0000313" key="1">
    <source>
        <dbReference type="EMBL" id="RVT41893.1"/>
    </source>
</evidence>
<name>A0A437J930_9SPHN</name>
<dbReference type="Gene3D" id="3.40.50.1820">
    <property type="entry name" value="alpha/beta hydrolase"/>
    <property type="match status" value="1"/>
</dbReference>
<dbReference type="EMBL" id="RZUL01000002">
    <property type="protein sequence ID" value="RVT41893.1"/>
    <property type="molecule type" value="Genomic_DNA"/>
</dbReference>
<dbReference type="GO" id="GO:0016787">
    <property type="term" value="F:hydrolase activity"/>
    <property type="evidence" value="ECO:0007669"/>
    <property type="project" value="UniProtKB-KW"/>
</dbReference>
<dbReference type="OrthoDB" id="9797755at2"/>
<keyword evidence="2" id="KW-1185">Reference proteome</keyword>
<dbReference type="InterPro" id="IPR010297">
    <property type="entry name" value="DUF900_hydrolase"/>
</dbReference>
<accession>A0A437J930</accession>
<comment type="caution">
    <text evidence="1">The sequence shown here is derived from an EMBL/GenBank/DDBJ whole genome shotgun (WGS) entry which is preliminary data.</text>
</comment>
<dbReference type="AlphaFoldDB" id="A0A437J930"/>
<reference evidence="1 2" key="1">
    <citation type="submission" date="2019-01" db="EMBL/GenBank/DDBJ databases">
        <authorList>
            <person name="Chen W.-M."/>
        </authorList>
    </citation>
    <scope>NUCLEOTIDE SEQUENCE [LARGE SCALE GENOMIC DNA]</scope>
    <source>
        <strain evidence="1 2">TLA-22</strain>
    </source>
</reference>
<protein>
    <submittedName>
        <fullName evidence="1">Alpha/beta fold hydrolase</fullName>
    </submittedName>
</protein>
<evidence type="ECO:0000313" key="2">
    <source>
        <dbReference type="Proteomes" id="UP000282977"/>
    </source>
</evidence>
<dbReference type="InterPro" id="IPR029058">
    <property type="entry name" value="AB_hydrolase_fold"/>
</dbReference>
<gene>
    <name evidence="1" type="ORF">ENE74_06425</name>
</gene>
<proteinExistence type="predicted"/>
<dbReference type="Proteomes" id="UP000282977">
    <property type="component" value="Unassembled WGS sequence"/>
</dbReference>
<dbReference type="PANTHER" id="PTHR36513:SF1">
    <property type="entry name" value="TRANSMEMBRANE PROTEIN"/>
    <property type="match status" value="1"/>
</dbReference>
<keyword evidence="1" id="KW-0378">Hydrolase</keyword>
<dbReference type="SUPFAM" id="SSF53474">
    <property type="entry name" value="alpha/beta-Hydrolases"/>
    <property type="match status" value="1"/>
</dbReference>
<dbReference type="PANTHER" id="PTHR36513">
    <property type="entry name" value="ABC TRANSMEMBRANE TYPE-1 DOMAIN-CONTAINING PROTEIN"/>
    <property type="match status" value="1"/>
</dbReference>
<dbReference type="Pfam" id="PF05990">
    <property type="entry name" value="DUF900"/>
    <property type="match status" value="1"/>
</dbReference>
<sequence length="433" mass="47000">MPCRGECPLCAGCERKGPGAVCKPCARTQWLARRTESDNSPVDDSDADDCVMKRLSQCLVPLLLLVLSGCAASLPPPDPAQWVRDCRASPIPMPTTDDGGGPLLFATTRLPDCRAGSFTMSVERSDVMRLGWYEADAAVKPGDPVTPNLANEEDWWTTLAAQLARGQGRVLLFVHGYNNNFASPAVRLRMMRAAGEFRGPAILFAWPSQDAVLKYPWDETNVDWTQAYLNVMIRRLARDPAVNEIVLVGHSMGSRSVIDAMEVLDAAGLAKVRTVILASPDVDRDRFSQIIQGIPGRAGVVSGERHYTVYLSAKDSAIGISRRIHHYPRLGSPFCFGKDKFARCYPKPSPVLDVVDTSWVSKSDLGHNDFLDSPQAAEDLKQALQGKSGPLPGRLPAVSGIDDDPVGDGIWRLCPTEGCARTKGKKAKVTTSG</sequence>